<reference evidence="2" key="1">
    <citation type="journal article" date="2020" name="Stud. Mycol.">
        <title>101 Dothideomycetes genomes: a test case for predicting lifestyles and emergence of pathogens.</title>
        <authorList>
            <person name="Haridas S."/>
            <person name="Albert R."/>
            <person name="Binder M."/>
            <person name="Bloem J."/>
            <person name="Labutti K."/>
            <person name="Salamov A."/>
            <person name="Andreopoulos B."/>
            <person name="Baker S."/>
            <person name="Barry K."/>
            <person name="Bills G."/>
            <person name="Bluhm B."/>
            <person name="Cannon C."/>
            <person name="Castanera R."/>
            <person name="Culley D."/>
            <person name="Daum C."/>
            <person name="Ezra D."/>
            <person name="Gonzalez J."/>
            <person name="Henrissat B."/>
            <person name="Kuo A."/>
            <person name="Liang C."/>
            <person name="Lipzen A."/>
            <person name="Lutzoni F."/>
            <person name="Magnuson J."/>
            <person name="Mondo S."/>
            <person name="Nolan M."/>
            <person name="Ohm R."/>
            <person name="Pangilinan J."/>
            <person name="Park H.-J."/>
            <person name="Ramirez L."/>
            <person name="Alfaro M."/>
            <person name="Sun H."/>
            <person name="Tritt A."/>
            <person name="Yoshinaga Y."/>
            <person name="Zwiers L.-H."/>
            <person name="Turgeon B."/>
            <person name="Goodwin S."/>
            <person name="Spatafora J."/>
            <person name="Crous P."/>
            <person name="Grigoriev I."/>
        </authorList>
    </citation>
    <scope>NUCLEOTIDE SEQUENCE</scope>
    <source>
        <strain evidence="2">CBS 473.64</strain>
    </source>
</reference>
<dbReference type="AlphaFoldDB" id="A0A6A6S5F3"/>
<protein>
    <submittedName>
        <fullName evidence="2">Uncharacterized protein</fullName>
    </submittedName>
</protein>
<feature type="compositionally biased region" description="Acidic residues" evidence="1">
    <location>
        <begin position="436"/>
        <end position="449"/>
    </location>
</feature>
<dbReference type="EMBL" id="MU006782">
    <property type="protein sequence ID" value="KAF2641953.1"/>
    <property type="molecule type" value="Genomic_DNA"/>
</dbReference>
<accession>A0A6A6S5F3</accession>
<proteinExistence type="predicted"/>
<dbReference type="OrthoDB" id="10658617at2759"/>
<evidence type="ECO:0000313" key="2">
    <source>
        <dbReference type="EMBL" id="KAF2641953.1"/>
    </source>
</evidence>
<feature type="compositionally biased region" description="Basic and acidic residues" evidence="1">
    <location>
        <begin position="276"/>
        <end position="285"/>
    </location>
</feature>
<evidence type="ECO:0000313" key="3">
    <source>
        <dbReference type="Proteomes" id="UP000799753"/>
    </source>
</evidence>
<feature type="compositionally biased region" description="Polar residues" evidence="1">
    <location>
        <begin position="60"/>
        <end position="83"/>
    </location>
</feature>
<feature type="compositionally biased region" description="Polar residues" evidence="1">
    <location>
        <begin position="100"/>
        <end position="109"/>
    </location>
</feature>
<feature type="region of interest" description="Disordered" evidence="1">
    <location>
        <begin position="258"/>
        <end position="294"/>
    </location>
</feature>
<feature type="region of interest" description="Disordered" evidence="1">
    <location>
        <begin position="1"/>
        <end position="111"/>
    </location>
</feature>
<name>A0A6A6S5F3_9PLEO</name>
<keyword evidence="3" id="KW-1185">Reference proteome</keyword>
<evidence type="ECO:0000256" key="1">
    <source>
        <dbReference type="SAM" id="MobiDB-lite"/>
    </source>
</evidence>
<feature type="region of interest" description="Disordered" evidence="1">
    <location>
        <begin position="431"/>
        <end position="466"/>
    </location>
</feature>
<gene>
    <name evidence="2" type="ORF">P280DRAFT_506443</name>
</gene>
<sequence length="486" mass="53229">MAKKKNFNAMKRMEKTKGLLPPGKADEEMNAPKAPGTIGVETPRKERKKKTTTDALVEAPTTQSSAAYQPSTVPARLQSNTPRSLEAEIPNAGFDHSPGKSASCNTNGKSTRRRALDLSGFSSRMINDHMKGIGKAPAEKEDEDTPKKSLVPAAQLAPLWKPNSTGGDFSAALVSPDIPSPRVLNGSQQADKFIVPQSTMWTAPSNMVGSYAPMPKYRPLNEEAVYRSVSAMCAYMGSMNVIAVKRLFWYGAKSQKRAQGRGKGKGTETGPTIFERLARKTEPKPEPTSGSSQKILESLDYSPDALADIIRSKLSEEEYRNTCLGTTSILDFLIHLDSSPTGIVTKSSIAKAFILCAADFEPDPNNPYHHAVTAIDTALWMNSMVQARAKISRTSLTAFLSLLPFENEDWDEEVTTDTQVFEAWELAVKMEKDNEREEEQEQEQEQEVVEETKTGGSSSGVMGLASRLGLKSRVKSMFKMFKKGSS</sequence>
<dbReference type="Proteomes" id="UP000799753">
    <property type="component" value="Unassembled WGS sequence"/>
</dbReference>
<organism evidence="2 3">
    <name type="scientific">Massarina eburnea CBS 473.64</name>
    <dbReference type="NCBI Taxonomy" id="1395130"/>
    <lineage>
        <taxon>Eukaryota</taxon>
        <taxon>Fungi</taxon>
        <taxon>Dikarya</taxon>
        <taxon>Ascomycota</taxon>
        <taxon>Pezizomycotina</taxon>
        <taxon>Dothideomycetes</taxon>
        <taxon>Pleosporomycetidae</taxon>
        <taxon>Pleosporales</taxon>
        <taxon>Massarineae</taxon>
        <taxon>Massarinaceae</taxon>
        <taxon>Massarina</taxon>
    </lineage>
</organism>